<dbReference type="InterPro" id="IPR041309">
    <property type="entry name" value="TBK1_CC1"/>
</dbReference>
<dbReference type="GO" id="GO:0005737">
    <property type="term" value="C:cytoplasm"/>
    <property type="evidence" value="ECO:0007669"/>
    <property type="project" value="UniProtKB-SubCell"/>
</dbReference>
<accession>E4XRM3</accession>
<dbReference type="Gene3D" id="1.10.510.10">
    <property type="entry name" value="Transferase(Phosphotransferase) domain 1"/>
    <property type="match status" value="1"/>
</dbReference>
<dbReference type="InParanoid" id="E4XRM3"/>
<keyword evidence="12" id="KW-1185">Reference proteome</keyword>
<dbReference type="PROSITE" id="PS00107">
    <property type="entry name" value="PROTEIN_KINASE_ATP"/>
    <property type="match status" value="1"/>
</dbReference>
<dbReference type="InterPro" id="IPR011009">
    <property type="entry name" value="Kinase-like_dom_sf"/>
</dbReference>
<protein>
    <recommendedName>
        <fullName evidence="10">Protein kinase domain-containing protein</fullName>
    </recommendedName>
</protein>
<proteinExistence type="predicted"/>
<organism evidence="11">
    <name type="scientific">Oikopleura dioica</name>
    <name type="common">Tunicate</name>
    <dbReference type="NCBI Taxonomy" id="34765"/>
    <lineage>
        <taxon>Eukaryota</taxon>
        <taxon>Metazoa</taxon>
        <taxon>Chordata</taxon>
        <taxon>Tunicata</taxon>
        <taxon>Appendicularia</taxon>
        <taxon>Copelata</taxon>
        <taxon>Oikopleuridae</taxon>
        <taxon>Oikopleura</taxon>
    </lineage>
</organism>
<evidence type="ECO:0000256" key="4">
    <source>
        <dbReference type="ARBA" id="ARBA00022679"/>
    </source>
</evidence>
<evidence type="ECO:0000313" key="11">
    <source>
        <dbReference type="EMBL" id="CBY12439.1"/>
    </source>
</evidence>
<dbReference type="Proteomes" id="UP000001307">
    <property type="component" value="Unassembled WGS sequence"/>
</dbReference>
<evidence type="ECO:0000256" key="1">
    <source>
        <dbReference type="ARBA" id="ARBA00004496"/>
    </source>
</evidence>
<dbReference type="GO" id="GO:0010628">
    <property type="term" value="P:positive regulation of gene expression"/>
    <property type="evidence" value="ECO:0007669"/>
    <property type="project" value="UniProtKB-ARBA"/>
</dbReference>
<keyword evidence="7 8" id="KW-0067">ATP-binding</keyword>
<dbReference type="InterPro" id="IPR017441">
    <property type="entry name" value="Protein_kinase_ATP_BS"/>
</dbReference>
<evidence type="ECO:0000256" key="3">
    <source>
        <dbReference type="ARBA" id="ARBA00022527"/>
    </source>
</evidence>
<dbReference type="Gene3D" id="1.20.1270.420">
    <property type="match status" value="1"/>
</dbReference>
<evidence type="ECO:0000256" key="7">
    <source>
        <dbReference type="ARBA" id="ARBA00022840"/>
    </source>
</evidence>
<evidence type="ECO:0000256" key="9">
    <source>
        <dbReference type="SAM" id="Coils"/>
    </source>
</evidence>
<dbReference type="PANTHER" id="PTHR22969">
    <property type="entry name" value="IKB KINASE"/>
    <property type="match status" value="1"/>
</dbReference>
<dbReference type="Pfam" id="PF00069">
    <property type="entry name" value="Pkinase"/>
    <property type="match status" value="1"/>
</dbReference>
<evidence type="ECO:0000259" key="10">
    <source>
        <dbReference type="PROSITE" id="PS50011"/>
    </source>
</evidence>
<dbReference type="FunFam" id="3.30.200.20:FF:000106">
    <property type="entry name" value="serine/threonine-protein kinase TBK1 isoform X1"/>
    <property type="match status" value="1"/>
</dbReference>
<dbReference type="EMBL" id="FN653121">
    <property type="protein sequence ID" value="CBY12439.1"/>
    <property type="molecule type" value="Genomic_DNA"/>
</dbReference>
<evidence type="ECO:0000256" key="6">
    <source>
        <dbReference type="ARBA" id="ARBA00022777"/>
    </source>
</evidence>
<dbReference type="Gene3D" id="3.30.200.20">
    <property type="entry name" value="Phosphorylase Kinase, domain 1"/>
    <property type="match status" value="1"/>
</dbReference>
<name>E4XRM3_OIKDI</name>
<feature type="domain" description="Protein kinase" evidence="10">
    <location>
        <begin position="12"/>
        <end position="297"/>
    </location>
</feature>
<dbReference type="GO" id="GO:0005524">
    <property type="term" value="F:ATP binding"/>
    <property type="evidence" value="ECO:0007669"/>
    <property type="project" value="UniProtKB-UniRule"/>
</dbReference>
<evidence type="ECO:0000313" key="12">
    <source>
        <dbReference type="Proteomes" id="UP000001307"/>
    </source>
</evidence>
<keyword evidence="6" id="KW-0418">Kinase</keyword>
<dbReference type="InterPro" id="IPR051180">
    <property type="entry name" value="IKK"/>
</dbReference>
<evidence type="ECO:0000256" key="2">
    <source>
        <dbReference type="ARBA" id="ARBA00022490"/>
    </source>
</evidence>
<keyword evidence="2" id="KW-0963">Cytoplasm</keyword>
<dbReference type="FunFam" id="1.10.510.10:FF:000100">
    <property type="entry name" value="inhibitor of nuclear factor kappa-B kinase subunit epsilon"/>
    <property type="match status" value="1"/>
</dbReference>
<dbReference type="FunCoup" id="E4XRM3">
    <property type="interactions" value="149"/>
</dbReference>
<reference evidence="11" key="1">
    <citation type="journal article" date="2010" name="Science">
        <title>Plasticity of animal genome architecture unmasked by rapid evolution of a pelagic tunicate.</title>
        <authorList>
            <person name="Denoeud F."/>
            <person name="Henriet S."/>
            <person name="Mungpakdee S."/>
            <person name="Aury J.M."/>
            <person name="Da Silva C."/>
            <person name="Brinkmann H."/>
            <person name="Mikhaleva J."/>
            <person name="Olsen L.C."/>
            <person name="Jubin C."/>
            <person name="Canestro C."/>
            <person name="Bouquet J.M."/>
            <person name="Danks G."/>
            <person name="Poulain J."/>
            <person name="Campsteijn C."/>
            <person name="Adamski M."/>
            <person name="Cross I."/>
            <person name="Yadetie F."/>
            <person name="Muffato M."/>
            <person name="Louis A."/>
            <person name="Butcher S."/>
            <person name="Tsagkogeorga G."/>
            <person name="Konrad A."/>
            <person name="Singh S."/>
            <person name="Jensen M.F."/>
            <person name="Cong E.H."/>
            <person name="Eikeseth-Otteraa H."/>
            <person name="Noel B."/>
            <person name="Anthouard V."/>
            <person name="Porcel B.M."/>
            <person name="Kachouri-Lafond R."/>
            <person name="Nishino A."/>
            <person name="Ugolini M."/>
            <person name="Chourrout P."/>
            <person name="Nishida H."/>
            <person name="Aasland R."/>
            <person name="Huzurbazar S."/>
            <person name="Westhof E."/>
            <person name="Delsuc F."/>
            <person name="Lehrach H."/>
            <person name="Reinhardt R."/>
            <person name="Weissenbach J."/>
            <person name="Roy S.W."/>
            <person name="Artiguenave F."/>
            <person name="Postlethwait J.H."/>
            <person name="Manak J.R."/>
            <person name="Thompson E.M."/>
            <person name="Jaillon O."/>
            <person name="Du Pasquier L."/>
            <person name="Boudinot P."/>
            <person name="Liberles D.A."/>
            <person name="Volff J.N."/>
            <person name="Philippe H."/>
            <person name="Lenhard B."/>
            <person name="Roest Crollius H."/>
            <person name="Wincker P."/>
            <person name="Chourrout D."/>
        </authorList>
    </citation>
    <scope>NUCLEOTIDE SEQUENCE [LARGE SCALE GENOMIC DNA]</scope>
</reference>
<dbReference type="InterPro" id="IPR000719">
    <property type="entry name" value="Prot_kinase_dom"/>
</dbReference>
<comment type="subcellular location">
    <subcellularLocation>
        <location evidence="1">Cytoplasm</location>
    </subcellularLocation>
</comment>
<keyword evidence="3" id="KW-0723">Serine/threonine-protein kinase</keyword>
<dbReference type="SMART" id="SM00220">
    <property type="entry name" value="S_TKc"/>
    <property type="match status" value="1"/>
</dbReference>
<evidence type="ECO:0000256" key="5">
    <source>
        <dbReference type="ARBA" id="ARBA00022741"/>
    </source>
</evidence>
<keyword evidence="9" id="KW-0175">Coiled coil</keyword>
<dbReference type="GO" id="GO:0004674">
    <property type="term" value="F:protein serine/threonine kinase activity"/>
    <property type="evidence" value="ECO:0007669"/>
    <property type="project" value="UniProtKB-KW"/>
</dbReference>
<dbReference type="GO" id="GO:0009967">
    <property type="term" value="P:positive regulation of signal transduction"/>
    <property type="evidence" value="ECO:0007669"/>
    <property type="project" value="UniProtKB-ARBA"/>
</dbReference>
<dbReference type="GO" id="GO:0045089">
    <property type="term" value="P:positive regulation of innate immune response"/>
    <property type="evidence" value="ECO:0007669"/>
    <property type="project" value="UniProtKB-ARBA"/>
</dbReference>
<sequence length="712" mass="80095">MSGLRSSQNHQWLTSDMLGQGATGGVYRGWRIDTGASVAVKTFNTVGLQRPSHVHNREFDILRAISHPNIVQMFAVEEEERSKESVIVMEICTGGSLYNVLEEPQYIYGLREEHLLKLISDVTNGMSYLREKEIIHRDIKPGNILRSDCSPTARWKLTDFGAARQLNQDAQFMSLYGTEEYLHPDMYQRAVLQNRQATGWDATVDLWSLAVTFYHAATGQLPFRPFNGPRKNPQTMGKMTKERPPGAIMAVQQHSPTGEIQWGTDLPKTCRLVGRFRKSVSQLIATLMDGCSFDEYFVQAESIQGMKQVYVFECATSKLLPVYIQLPATVSQLKEATKAELPKEKSKEKLDFFIWRGQLLNSSAMIPEDTKTDEPIISLGLIEKGQLHLPHTAKPPSISSYQSVDQDTQLARLCCGTLFDIARTVEYLTQIEAEANAAASQVEIVRDNALAQLKSLQEALLLDLNASSQIVETLVGLNISTASLRRLHGEVRKLREEASTVSKQRIQLIETCPKKSFLSLPEGVHVRICQVADQASEIYVDMKRRRSARSSSPAELACHKAQRLRLKKFCSELVSVFAEKTFPLMKKRHQSTTSYFHAILKQMRLIEMIRQSTLQLRKDCQSLSELNKSAKAESREAFLKNSKASSSELNETSLGPLTNLDAENLTNLLQNELPAINQLIQRNQKLINVIKSQTVHENSCDLNQAMLNIALN</sequence>
<feature type="binding site" evidence="8">
    <location>
        <position position="41"/>
    </location>
    <ligand>
        <name>ATP</name>
        <dbReference type="ChEBI" id="CHEBI:30616"/>
    </ligand>
</feature>
<dbReference type="OrthoDB" id="10013850at2759"/>
<feature type="coiled-coil region" evidence="9">
    <location>
        <begin position="428"/>
        <end position="459"/>
    </location>
</feature>
<keyword evidence="5 8" id="KW-0547">Nucleotide-binding</keyword>
<gene>
    <name evidence="11" type="ORF">GSOID_T00001810001</name>
</gene>
<dbReference type="AlphaFoldDB" id="E4XRM3"/>
<dbReference type="PANTHER" id="PTHR22969:SF15">
    <property type="entry name" value="FI05319P"/>
    <property type="match status" value="1"/>
</dbReference>
<evidence type="ECO:0000256" key="8">
    <source>
        <dbReference type="PROSITE-ProRule" id="PRU10141"/>
    </source>
</evidence>
<keyword evidence="4" id="KW-0808">Transferase</keyword>
<dbReference type="GO" id="GO:0006950">
    <property type="term" value="P:response to stress"/>
    <property type="evidence" value="ECO:0007669"/>
    <property type="project" value="UniProtKB-ARBA"/>
</dbReference>
<dbReference type="SUPFAM" id="SSF56112">
    <property type="entry name" value="Protein kinase-like (PK-like)"/>
    <property type="match status" value="1"/>
</dbReference>
<dbReference type="PROSITE" id="PS50011">
    <property type="entry name" value="PROTEIN_KINASE_DOM"/>
    <property type="match status" value="1"/>
</dbReference>
<dbReference type="Pfam" id="PF18394">
    <property type="entry name" value="TBK1_CCD1"/>
    <property type="match status" value="1"/>
</dbReference>